<evidence type="ECO:0000313" key="9">
    <source>
        <dbReference type="EMBL" id="VEJ09226.1"/>
    </source>
</evidence>
<dbReference type="Pfam" id="PF03349">
    <property type="entry name" value="Toluene_X"/>
    <property type="match status" value="1"/>
</dbReference>
<feature type="signal peptide" evidence="8">
    <location>
        <begin position="1"/>
        <end position="31"/>
    </location>
</feature>
<evidence type="ECO:0000256" key="5">
    <source>
        <dbReference type="ARBA" id="ARBA00022729"/>
    </source>
</evidence>
<reference evidence="9 10" key="1">
    <citation type="submission" date="2018-12" db="EMBL/GenBank/DDBJ databases">
        <authorList>
            <consortium name="Pathogen Informatics"/>
        </authorList>
    </citation>
    <scope>NUCLEOTIDE SEQUENCE [LARGE SCALE GENOMIC DNA]</scope>
    <source>
        <strain evidence="9 10">NCTC12871</strain>
    </source>
</reference>
<dbReference type="PANTHER" id="PTHR35093:SF3">
    <property type="entry name" value="LONG-CHAIN FATTY ACID TRANSPORT PROTEIN"/>
    <property type="match status" value="1"/>
</dbReference>
<dbReference type="RefSeq" id="WP_126598976.1">
    <property type="nucleotide sequence ID" value="NZ_LR134510.1"/>
</dbReference>
<evidence type="ECO:0000256" key="2">
    <source>
        <dbReference type="ARBA" id="ARBA00008163"/>
    </source>
</evidence>
<comment type="similarity">
    <text evidence="2">Belongs to the OmpP1/FadL family.</text>
</comment>
<keyword evidence="10" id="KW-1185">Reference proteome</keyword>
<keyword evidence="4" id="KW-0812">Transmembrane</keyword>
<dbReference type="EMBL" id="LR134510">
    <property type="protein sequence ID" value="VEJ09226.1"/>
    <property type="molecule type" value="Genomic_DNA"/>
</dbReference>
<evidence type="ECO:0000256" key="4">
    <source>
        <dbReference type="ARBA" id="ARBA00022692"/>
    </source>
</evidence>
<feature type="chain" id="PRO_5019450618" evidence="8">
    <location>
        <begin position="32"/>
        <end position="494"/>
    </location>
</feature>
<keyword evidence="6" id="KW-0472">Membrane</keyword>
<organism evidence="9 10">
    <name type="scientific">Actinobacillus delphinicola</name>
    <dbReference type="NCBI Taxonomy" id="51161"/>
    <lineage>
        <taxon>Bacteria</taxon>
        <taxon>Pseudomonadati</taxon>
        <taxon>Pseudomonadota</taxon>
        <taxon>Gammaproteobacteria</taxon>
        <taxon>Pasteurellales</taxon>
        <taxon>Pasteurellaceae</taxon>
        <taxon>Actinobacillus</taxon>
    </lineage>
</organism>
<evidence type="ECO:0000256" key="8">
    <source>
        <dbReference type="SAM" id="SignalP"/>
    </source>
</evidence>
<sequence length="494" mass="53754">MKQKNAKNLLNVFQKTALAAAVLSLSSVASASAFQLSETSVSGLGRAFAGEAATADNASVVATNPALMTQFKRAEISAGGILFAPNLDVNGEILSTGTKVSDHNIAPAQFVPQFYGVMPINDNFAIGAGINLNYGLTTDYNDNFMAGYLGGHTHIAAVNTNFSAAYRYNNWSFGLGANVVYTRAEIRRNMGYLSELAKQAVNNPGETIANAQKNGVITASQAQQIQAGLKNPIIQQAVQHAAQQINKLQPNSTLVKLRGDNVSFGVNAGITYNFNENNRIGIAYHSPIEVHFKGKFTNSLSDLTSDPVINGLINQELAKQGIIPTNGKEIDGRLKIVLPDYVELAGYDRLTDRWAIGYSAKWTNWSRFDELHATRKATGGTLFTKQEGFKDSWRYAIGTSYDLSDQWTVRTGFAYETSAMGHHYTISIPDTKRYWYTAGATYRPTTNLSIDVGAAYLHGKKSHFTEEANNPIQAASFDVTASAMLYGLNVNYKF</sequence>
<dbReference type="Proteomes" id="UP000279799">
    <property type="component" value="Chromosome"/>
</dbReference>
<dbReference type="PANTHER" id="PTHR35093">
    <property type="entry name" value="OUTER MEMBRANE PROTEIN NMB0088-RELATED"/>
    <property type="match status" value="1"/>
</dbReference>
<comment type="subcellular location">
    <subcellularLocation>
        <location evidence="1">Cell outer membrane</location>
        <topology evidence="1">Multi-pass membrane protein</topology>
    </subcellularLocation>
</comment>
<keyword evidence="3" id="KW-1134">Transmembrane beta strand</keyword>
<keyword evidence="5 8" id="KW-0732">Signal</keyword>
<dbReference type="Gene3D" id="2.40.160.60">
    <property type="entry name" value="Outer membrane protein transport protein (OMPP1/FadL/TodX)"/>
    <property type="match status" value="1"/>
</dbReference>
<keyword evidence="7" id="KW-0998">Cell outer membrane</keyword>
<evidence type="ECO:0000256" key="1">
    <source>
        <dbReference type="ARBA" id="ARBA00004571"/>
    </source>
</evidence>
<evidence type="ECO:0000256" key="7">
    <source>
        <dbReference type="ARBA" id="ARBA00023237"/>
    </source>
</evidence>
<dbReference type="AlphaFoldDB" id="A0A448TTF8"/>
<protein>
    <submittedName>
        <fullName evidence="9">Long-chain fatty acid outer membrane transporter</fullName>
    </submittedName>
</protein>
<dbReference type="GO" id="GO:0015483">
    <property type="term" value="F:long-chain fatty acid transporting porin activity"/>
    <property type="evidence" value="ECO:0007669"/>
    <property type="project" value="TreeGrafter"/>
</dbReference>
<dbReference type="SUPFAM" id="SSF56935">
    <property type="entry name" value="Porins"/>
    <property type="match status" value="1"/>
</dbReference>
<name>A0A448TTF8_9PAST</name>
<proteinExistence type="inferred from homology"/>
<gene>
    <name evidence="9" type="ORF">NCTC12871_00671</name>
</gene>
<dbReference type="OrthoDB" id="19849at2"/>
<evidence type="ECO:0000313" key="10">
    <source>
        <dbReference type="Proteomes" id="UP000279799"/>
    </source>
</evidence>
<accession>A0A448TTF8</accession>
<dbReference type="KEGG" id="adp:NCTC12871_00671"/>
<evidence type="ECO:0000256" key="3">
    <source>
        <dbReference type="ARBA" id="ARBA00022452"/>
    </source>
</evidence>
<evidence type="ECO:0000256" key="6">
    <source>
        <dbReference type="ARBA" id="ARBA00023136"/>
    </source>
</evidence>
<dbReference type="InterPro" id="IPR005017">
    <property type="entry name" value="OMPP1/FadL/TodX"/>
</dbReference>
<dbReference type="GO" id="GO:0009279">
    <property type="term" value="C:cell outer membrane"/>
    <property type="evidence" value="ECO:0007669"/>
    <property type="project" value="UniProtKB-SubCell"/>
</dbReference>